<dbReference type="Pfam" id="PF00023">
    <property type="entry name" value="Ank"/>
    <property type="match status" value="1"/>
</dbReference>
<dbReference type="SUPFAM" id="SSF48403">
    <property type="entry name" value="Ankyrin repeat"/>
    <property type="match status" value="1"/>
</dbReference>
<feature type="compositionally biased region" description="Polar residues" evidence="4">
    <location>
        <begin position="449"/>
        <end position="462"/>
    </location>
</feature>
<dbReference type="Proteomes" id="UP000694891">
    <property type="component" value="Unplaced"/>
</dbReference>
<accession>A0A9Y4NRN9</accession>
<dbReference type="PANTHER" id="PTHR46680">
    <property type="entry name" value="NF-KAPPA-B INHIBITOR ALPHA"/>
    <property type="match status" value="1"/>
</dbReference>
<feature type="compositionally biased region" description="Basic and acidic residues" evidence="4">
    <location>
        <begin position="439"/>
        <end position="448"/>
    </location>
</feature>
<feature type="compositionally biased region" description="Low complexity" evidence="4">
    <location>
        <begin position="463"/>
        <end position="479"/>
    </location>
</feature>
<dbReference type="SMART" id="SM00248">
    <property type="entry name" value="ANK"/>
    <property type="match status" value="6"/>
</dbReference>
<dbReference type="Gene3D" id="1.25.40.20">
    <property type="entry name" value="Ankyrin repeat-containing domain"/>
    <property type="match status" value="1"/>
</dbReference>
<protein>
    <submittedName>
        <fullName evidence="6">LOW QUALITY PROTEIN: B-cell lymphoma 3 protein</fullName>
    </submittedName>
</protein>
<dbReference type="RefSeq" id="XP_008302150.1">
    <property type="nucleotide sequence ID" value="XM_008303928.1"/>
</dbReference>
<dbReference type="GO" id="GO:0005829">
    <property type="term" value="C:cytosol"/>
    <property type="evidence" value="ECO:0007669"/>
    <property type="project" value="TreeGrafter"/>
</dbReference>
<dbReference type="GO" id="GO:0051059">
    <property type="term" value="F:NF-kappaB binding"/>
    <property type="evidence" value="ECO:0007669"/>
    <property type="project" value="TreeGrafter"/>
</dbReference>
<dbReference type="GO" id="GO:0071356">
    <property type="term" value="P:cellular response to tumor necrosis factor"/>
    <property type="evidence" value="ECO:0007669"/>
    <property type="project" value="TreeGrafter"/>
</dbReference>
<feature type="region of interest" description="Disordered" evidence="4">
    <location>
        <begin position="507"/>
        <end position="531"/>
    </location>
</feature>
<dbReference type="PROSITE" id="PS50088">
    <property type="entry name" value="ANK_REPEAT"/>
    <property type="match status" value="5"/>
</dbReference>
<evidence type="ECO:0000256" key="2">
    <source>
        <dbReference type="ARBA" id="ARBA00023043"/>
    </source>
</evidence>
<keyword evidence="2 3" id="KW-0040">ANK repeat</keyword>
<keyword evidence="5" id="KW-1185">Reference proteome</keyword>
<dbReference type="InterPro" id="IPR051070">
    <property type="entry name" value="NF-kappa-B_inhibitor"/>
</dbReference>
<feature type="repeat" description="ANK" evidence="3">
    <location>
        <begin position="319"/>
        <end position="351"/>
    </location>
</feature>
<dbReference type="PRINTS" id="PR01415">
    <property type="entry name" value="ANKYRIN"/>
</dbReference>
<feature type="compositionally biased region" description="Basic and acidic residues" evidence="4">
    <location>
        <begin position="116"/>
        <end position="126"/>
    </location>
</feature>
<dbReference type="CTD" id="602"/>
<evidence type="ECO:0000313" key="6">
    <source>
        <dbReference type="RefSeq" id="XP_008302150.1"/>
    </source>
</evidence>
<dbReference type="PROSITE" id="PS50297">
    <property type="entry name" value="ANK_REP_REGION"/>
    <property type="match status" value="5"/>
</dbReference>
<evidence type="ECO:0000256" key="1">
    <source>
        <dbReference type="ARBA" id="ARBA00022737"/>
    </source>
</evidence>
<dbReference type="GeneID" id="103373922"/>
<feature type="region of interest" description="Disordered" evidence="4">
    <location>
        <begin position="1"/>
        <end position="126"/>
    </location>
</feature>
<evidence type="ECO:0000313" key="5">
    <source>
        <dbReference type="Proteomes" id="UP000694891"/>
    </source>
</evidence>
<dbReference type="Pfam" id="PF12796">
    <property type="entry name" value="Ank_2"/>
    <property type="match status" value="2"/>
</dbReference>
<gene>
    <name evidence="6" type="primary">bcl3</name>
</gene>
<dbReference type="AlphaFoldDB" id="A0A9Y4NRN9"/>
<organism evidence="5 6">
    <name type="scientific">Stegastes partitus</name>
    <name type="common">bicolor damselfish</name>
    <dbReference type="NCBI Taxonomy" id="144197"/>
    <lineage>
        <taxon>Eukaryota</taxon>
        <taxon>Metazoa</taxon>
        <taxon>Chordata</taxon>
        <taxon>Craniata</taxon>
        <taxon>Vertebrata</taxon>
        <taxon>Euteleostomi</taxon>
        <taxon>Actinopterygii</taxon>
        <taxon>Neopterygii</taxon>
        <taxon>Teleostei</taxon>
        <taxon>Neoteleostei</taxon>
        <taxon>Acanthomorphata</taxon>
        <taxon>Ovalentaria</taxon>
        <taxon>Pomacentridae</taxon>
        <taxon>Stegastes</taxon>
    </lineage>
</organism>
<evidence type="ECO:0000256" key="3">
    <source>
        <dbReference type="PROSITE-ProRule" id="PRU00023"/>
    </source>
</evidence>
<feature type="repeat" description="ANK" evidence="3">
    <location>
        <begin position="210"/>
        <end position="246"/>
    </location>
</feature>
<keyword evidence="1" id="KW-0677">Repeat</keyword>
<feature type="repeat" description="ANK" evidence="3">
    <location>
        <begin position="247"/>
        <end position="279"/>
    </location>
</feature>
<evidence type="ECO:0000256" key="4">
    <source>
        <dbReference type="SAM" id="MobiDB-lite"/>
    </source>
</evidence>
<feature type="repeat" description="ANK" evidence="3">
    <location>
        <begin position="386"/>
        <end position="418"/>
    </location>
</feature>
<sequence>MPRIMTMNGDHESVATAPLDLRTTTRERGSAGSRAPDCRSRGRDALVSGGSPAPPACTGTDSSESRCPAVRNGVGSENSTARKRPADTSSSKLPFRKRPIPVEPETQRRSPAPAESAERFSPAEDKDLTFRESFPAYLERHGEGNRPVPATHGQAEPSPNGYPVCFLHPFNYGHYPVYCLSPVPEPSYPLAHQTEHLLAGIALATHQDEDGDTALHIAVVKGELDVVFKLIQLLLWARRGLDIYNNLRQTPLHLAVITKQADMVDALLKAGADPAALDRNGQTALHLCCEYDQRDCLSRVLSRVLSPGISSCLEIRNYEGLSPLHLAVLHGFKDLARLLLNAGADINAMDIKSGQSPLMHAVEGNNADMVHFLIESGCDVNSQSYSGNTALHSACGRGQVDTVRLLLKSGADSSLKNYHNDTPVMVANNKKIADVLRGRGSKQIRDQNQHCLSPHGSSLTENGSPSPSHSHGCSPSTTPHAFHHSASCSPSTLGSILLAHSCCPVKPATTSTQPSVKGTTKTEKRSSCWDSLHTHKHQQKCALA</sequence>
<feature type="repeat" description="ANK" evidence="3">
    <location>
        <begin position="353"/>
        <end position="385"/>
    </location>
</feature>
<reference evidence="6" key="1">
    <citation type="submission" date="2025-08" db="UniProtKB">
        <authorList>
            <consortium name="RefSeq"/>
        </authorList>
    </citation>
    <scope>IDENTIFICATION</scope>
</reference>
<dbReference type="InterPro" id="IPR002110">
    <property type="entry name" value="Ankyrin_rpt"/>
</dbReference>
<feature type="region of interest" description="Disordered" evidence="4">
    <location>
        <begin position="439"/>
        <end position="479"/>
    </location>
</feature>
<dbReference type="PANTHER" id="PTHR46680:SF2">
    <property type="entry name" value="NF-KAPPA-B INHIBITOR ZETA"/>
    <property type="match status" value="1"/>
</dbReference>
<feature type="compositionally biased region" description="Polar residues" evidence="4">
    <location>
        <begin position="508"/>
        <end position="519"/>
    </location>
</feature>
<dbReference type="InterPro" id="IPR036770">
    <property type="entry name" value="Ankyrin_rpt-contain_sf"/>
</dbReference>
<proteinExistence type="predicted"/>
<name>A0A9Y4NRN9_9TELE</name>